<proteinExistence type="evidence at transcript level"/>
<dbReference type="AlphaFoldDB" id="I3SH74"/>
<name>I3SH74_MEDTR</name>
<sequence length="145" mass="17463">MFLFCSFREPSISTIKEREEKSLFHPSMFHHNFQQLRIASREFPYLHLRTPHRRINGLFPSTFRKIFRPPQNPLHMPQHTLMLQPRQRNHHRQFSLFHTTTAGRRHQIRKPRLHKPQHLLPRTRNTFGSNLKSDVSIRVGSEMIS</sequence>
<evidence type="ECO:0000313" key="1">
    <source>
        <dbReference type="EMBL" id="AFK39616.1"/>
    </source>
</evidence>
<dbReference type="EMBL" id="BT139821">
    <property type="protein sequence ID" value="AFK39616.1"/>
    <property type="molecule type" value="mRNA"/>
</dbReference>
<organism evidence="1">
    <name type="scientific">Medicago truncatula</name>
    <name type="common">Barrel medic</name>
    <name type="synonym">Medicago tribuloides</name>
    <dbReference type="NCBI Taxonomy" id="3880"/>
    <lineage>
        <taxon>Eukaryota</taxon>
        <taxon>Viridiplantae</taxon>
        <taxon>Streptophyta</taxon>
        <taxon>Embryophyta</taxon>
        <taxon>Tracheophyta</taxon>
        <taxon>Spermatophyta</taxon>
        <taxon>Magnoliopsida</taxon>
        <taxon>eudicotyledons</taxon>
        <taxon>Gunneridae</taxon>
        <taxon>Pentapetalae</taxon>
        <taxon>rosids</taxon>
        <taxon>fabids</taxon>
        <taxon>Fabales</taxon>
        <taxon>Fabaceae</taxon>
        <taxon>Papilionoideae</taxon>
        <taxon>50 kb inversion clade</taxon>
        <taxon>NPAAA clade</taxon>
        <taxon>Hologalegina</taxon>
        <taxon>IRL clade</taxon>
        <taxon>Trifolieae</taxon>
        <taxon>Medicago</taxon>
    </lineage>
</organism>
<protein>
    <submittedName>
        <fullName evidence="1">Uncharacterized protein</fullName>
    </submittedName>
</protein>
<accession>I3SH74</accession>
<reference evidence="1" key="1">
    <citation type="submission" date="2012-05" db="EMBL/GenBank/DDBJ databases">
        <authorList>
            <person name="Krishnakumar V."/>
            <person name="Cheung F."/>
            <person name="Xiao Y."/>
            <person name="Chan A."/>
            <person name="Moskal W.A."/>
            <person name="Town C.D."/>
        </authorList>
    </citation>
    <scope>NUCLEOTIDE SEQUENCE</scope>
</reference>